<keyword evidence="4" id="KW-0238">DNA-binding</keyword>
<dbReference type="Gene3D" id="1.10.10.10">
    <property type="entry name" value="Winged helix-like DNA-binding domain superfamily/Winged helix DNA-binding domain"/>
    <property type="match status" value="1"/>
</dbReference>
<dbReference type="GO" id="GO:0003677">
    <property type="term" value="F:DNA binding"/>
    <property type="evidence" value="ECO:0007669"/>
    <property type="project" value="UniProtKB-KW"/>
</dbReference>
<dbReference type="SUPFAM" id="SSF88659">
    <property type="entry name" value="Sigma3 and sigma4 domains of RNA polymerase sigma factors"/>
    <property type="match status" value="1"/>
</dbReference>
<evidence type="ECO:0000259" key="7">
    <source>
        <dbReference type="Pfam" id="PF04542"/>
    </source>
</evidence>
<dbReference type="PANTHER" id="PTHR43133">
    <property type="entry name" value="RNA POLYMERASE ECF-TYPE SIGMA FACTO"/>
    <property type="match status" value="1"/>
</dbReference>
<keyword evidence="3" id="KW-0731">Sigma factor</keyword>
<keyword evidence="10" id="KW-1185">Reference proteome</keyword>
<keyword evidence="5" id="KW-0804">Transcription</keyword>
<evidence type="ECO:0000256" key="2">
    <source>
        <dbReference type="ARBA" id="ARBA00023015"/>
    </source>
</evidence>
<dbReference type="Pfam" id="PF04542">
    <property type="entry name" value="Sigma70_r2"/>
    <property type="match status" value="1"/>
</dbReference>
<evidence type="ECO:0000313" key="9">
    <source>
        <dbReference type="EMBL" id="SHN54681.1"/>
    </source>
</evidence>
<evidence type="ECO:0000256" key="3">
    <source>
        <dbReference type="ARBA" id="ARBA00023082"/>
    </source>
</evidence>
<dbReference type="Proteomes" id="UP000184066">
    <property type="component" value="Unassembled WGS sequence"/>
</dbReference>
<feature type="region of interest" description="Disordered" evidence="6">
    <location>
        <begin position="1"/>
        <end position="21"/>
    </location>
</feature>
<dbReference type="PANTHER" id="PTHR43133:SF8">
    <property type="entry name" value="RNA POLYMERASE SIGMA FACTOR HI_1459-RELATED"/>
    <property type="match status" value="1"/>
</dbReference>
<accession>A0A1M7S871</accession>
<dbReference type="SUPFAM" id="SSF88946">
    <property type="entry name" value="Sigma2 domain of RNA polymerase sigma factors"/>
    <property type="match status" value="1"/>
</dbReference>
<name>A0A1M7S871_9RHOB</name>
<evidence type="ECO:0000256" key="6">
    <source>
        <dbReference type="SAM" id="MobiDB-lite"/>
    </source>
</evidence>
<sequence length="207" mass="22927">MPLDAQSAREAPAEAGAPEEDDALMARFAAGDRRAAQLLTERLAPRALAVAMRMLADRHEAEDVTQEAFLRLWRQAPSWRAGQAAPGTWLHRVVANLCIDRLRRRARMSDAPPPDREDEGPSALERISARQEAARLRAEIDALPDRQRAALTMRHFAEMSNPEIAERLGVSVEAVESLLARARRRLAQRLAAPAGGARAPADERRRP</sequence>
<organism evidence="9 10">
    <name type="scientific">Oceanicella actignis</name>
    <dbReference type="NCBI Taxonomy" id="1189325"/>
    <lineage>
        <taxon>Bacteria</taxon>
        <taxon>Pseudomonadati</taxon>
        <taxon>Pseudomonadota</taxon>
        <taxon>Alphaproteobacteria</taxon>
        <taxon>Rhodobacterales</taxon>
        <taxon>Paracoccaceae</taxon>
        <taxon>Oceanicella</taxon>
    </lineage>
</organism>
<dbReference type="InterPro" id="IPR013324">
    <property type="entry name" value="RNA_pol_sigma_r3/r4-like"/>
</dbReference>
<dbReference type="InterPro" id="IPR014284">
    <property type="entry name" value="RNA_pol_sigma-70_dom"/>
</dbReference>
<dbReference type="Gene3D" id="1.10.1740.10">
    <property type="match status" value="1"/>
</dbReference>
<evidence type="ECO:0000256" key="5">
    <source>
        <dbReference type="ARBA" id="ARBA00023163"/>
    </source>
</evidence>
<dbReference type="EMBL" id="FRDL01000002">
    <property type="protein sequence ID" value="SHN54681.1"/>
    <property type="molecule type" value="Genomic_DNA"/>
</dbReference>
<dbReference type="CDD" id="cd06171">
    <property type="entry name" value="Sigma70_r4"/>
    <property type="match status" value="1"/>
</dbReference>
<dbReference type="InterPro" id="IPR036388">
    <property type="entry name" value="WH-like_DNA-bd_sf"/>
</dbReference>
<evidence type="ECO:0000256" key="1">
    <source>
        <dbReference type="ARBA" id="ARBA00010641"/>
    </source>
</evidence>
<gene>
    <name evidence="9" type="ORF">SAMN05216200_10229</name>
</gene>
<proteinExistence type="inferred from homology"/>
<dbReference type="GO" id="GO:0016987">
    <property type="term" value="F:sigma factor activity"/>
    <property type="evidence" value="ECO:0007669"/>
    <property type="project" value="UniProtKB-KW"/>
</dbReference>
<dbReference type="InterPro" id="IPR013325">
    <property type="entry name" value="RNA_pol_sigma_r2"/>
</dbReference>
<evidence type="ECO:0000256" key="4">
    <source>
        <dbReference type="ARBA" id="ARBA00023125"/>
    </source>
</evidence>
<dbReference type="STRING" id="1189325.SAMN04488119_103479"/>
<protein>
    <submittedName>
        <fullName evidence="9">RNA polymerase sigma-70 factor, ECF subfamily</fullName>
    </submittedName>
</protein>
<keyword evidence="2" id="KW-0805">Transcription regulation</keyword>
<dbReference type="Pfam" id="PF08281">
    <property type="entry name" value="Sigma70_r4_2"/>
    <property type="match status" value="1"/>
</dbReference>
<dbReference type="InterPro" id="IPR039425">
    <property type="entry name" value="RNA_pol_sigma-70-like"/>
</dbReference>
<comment type="similarity">
    <text evidence="1">Belongs to the sigma-70 factor family. ECF subfamily.</text>
</comment>
<dbReference type="GO" id="GO:0006352">
    <property type="term" value="P:DNA-templated transcription initiation"/>
    <property type="evidence" value="ECO:0007669"/>
    <property type="project" value="InterPro"/>
</dbReference>
<evidence type="ECO:0000313" key="10">
    <source>
        <dbReference type="Proteomes" id="UP000184066"/>
    </source>
</evidence>
<reference evidence="9 10" key="1">
    <citation type="submission" date="2016-12" db="EMBL/GenBank/DDBJ databases">
        <authorList>
            <person name="Song W.-J."/>
            <person name="Kurnit D.M."/>
        </authorList>
    </citation>
    <scope>NUCLEOTIDE SEQUENCE [LARGE SCALE GENOMIC DNA]</scope>
    <source>
        <strain evidence="9 10">CGMCC 1.10808</strain>
    </source>
</reference>
<dbReference type="InterPro" id="IPR013249">
    <property type="entry name" value="RNA_pol_sigma70_r4_t2"/>
</dbReference>
<dbReference type="NCBIfam" id="TIGR02937">
    <property type="entry name" value="sigma70-ECF"/>
    <property type="match status" value="1"/>
</dbReference>
<evidence type="ECO:0000259" key="8">
    <source>
        <dbReference type="Pfam" id="PF08281"/>
    </source>
</evidence>
<dbReference type="AlphaFoldDB" id="A0A1M7S871"/>
<feature type="domain" description="RNA polymerase sigma factor 70 region 4 type 2" evidence="8">
    <location>
        <begin position="135"/>
        <end position="186"/>
    </location>
</feature>
<dbReference type="InterPro" id="IPR007627">
    <property type="entry name" value="RNA_pol_sigma70_r2"/>
</dbReference>
<feature type="domain" description="RNA polymerase sigma-70 region 2" evidence="7">
    <location>
        <begin position="40"/>
        <end position="107"/>
    </location>
</feature>
<dbReference type="OrthoDB" id="9780326at2"/>